<keyword evidence="14" id="KW-1185">Reference proteome</keyword>
<dbReference type="Proteomes" id="UP000190092">
    <property type="component" value="Unassembled WGS sequence"/>
</dbReference>
<dbReference type="SUPFAM" id="SSF103481">
    <property type="entry name" value="Multidrug resistance efflux transporter EmrE"/>
    <property type="match status" value="1"/>
</dbReference>
<evidence type="ECO:0000256" key="5">
    <source>
        <dbReference type="ARBA" id="ARBA00022556"/>
    </source>
</evidence>
<sequence length="123" mass="13200">MNLAFSNLIGLTCFTSMLAVGQLLFKKSGLAMRGLPFSHGLMTLAQLPAFYAALCLYGLSTILWVWLLSRITLMQAYPWVSAGVVIVPLLSGLIFGEKVNPAYWAGAALIIAGIAVTQYAMQG</sequence>
<evidence type="ECO:0000256" key="3">
    <source>
        <dbReference type="ARBA" id="ARBA00022516"/>
    </source>
</evidence>
<feature type="transmembrane region" description="Helical" evidence="11">
    <location>
        <begin position="49"/>
        <end position="69"/>
    </location>
</feature>
<proteinExistence type="predicted"/>
<accession>A0A1T4S1F6</accession>
<keyword evidence="3" id="KW-0444">Lipid biosynthesis</keyword>
<dbReference type="AlphaFoldDB" id="A0A1T4S1F6"/>
<keyword evidence="10 11" id="KW-0472">Membrane</keyword>
<dbReference type="InterPro" id="IPR000390">
    <property type="entry name" value="Small_drug/metabolite_transptr"/>
</dbReference>
<evidence type="ECO:0000256" key="6">
    <source>
        <dbReference type="ARBA" id="ARBA00022692"/>
    </source>
</evidence>
<dbReference type="Pfam" id="PF00892">
    <property type="entry name" value="EamA"/>
    <property type="match status" value="1"/>
</dbReference>
<evidence type="ECO:0000256" key="4">
    <source>
        <dbReference type="ARBA" id="ARBA00022519"/>
    </source>
</evidence>
<evidence type="ECO:0000313" key="14">
    <source>
        <dbReference type="Proteomes" id="UP000190092"/>
    </source>
</evidence>
<dbReference type="GO" id="GO:0009245">
    <property type="term" value="P:lipid A biosynthetic process"/>
    <property type="evidence" value="ECO:0007669"/>
    <property type="project" value="UniProtKB-KW"/>
</dbReference>
<dbReference type="PANTHER" id="PTHR30561">
    <property type="entry name" value="SMR FAMILY PROTON-DEPENDENT DRUG EFFLUX TRANSPORTER SUGE"/>
    <property type="match status" value="1"/>
</dbReference>
<organism evidence="13 14">
    <name type="scientific">Enhydrobacter aerosaccus</name>
    <dbReference type="NCBI Taxonomy" id="225324"/>
    <lineage>
        <taxon>Bacteria</taxon>
        <taxon>Pseudomonadati</taxon>
        <taxon>Pseudomonadota</taxon>
        <taxon>Alphaproteobacteria</taxon>
        <taxon>Hyphomicrobiales</taxon>
        <taxon>Enhydrobacter</taxon>
    </lineage>
</organism>
<evidence type="ECO:0000256" key="2">
    <source>
        <dbReference type="ARBA" id="ARBA00022475"/>
    </source>
</evidence>
<evidence type="ECO:0000256" key="9">
    <source>
        <dbReference type="ARBA" id="ARBA00023098"/>
    </source>
</evidence>
<comment type="subcellular location">
    <subcellularLocation>
        <location evidence="1">Cell membrane</location>
        <topology evidence="1">Multi-pass membrane protein</topology>
    </subcellularLocation>
</comment>
<keyword evidence="6 11" id="KW-0812">Transmembrane</keyword>
<dbReference type="EMBL" id="FUWJ01000006">
    <property type="protein sequence ID" value="SKA21651.1"/>
    <property type="molecule type" value="Genomic_DNA"/>
</dbReference>
<keyword evidence="8 11" id="KW-1133">Transmembrane helix</keyword>
<dbReference type="RefSeq" id="WP_085935914.1">
    <property type="nucleotide sequence ID" value="NZ_FUWJ01000006.1"/>
</dbReference>
<dbReference type="OrthoDB" id="7210375at2"/>
<dbReference type="GO" id="GO:0005886">
    <property type="term" value="C:plasma membrane"/>
    <property type="evidence" value="ECO:0007669"/>
    <property type="project" value="UniProtKB-SubCell"/>
</dbReference>
<dbReference type="InterPro" id="IPR037185">
    <property type="entry name" value="EmrE-like"/>
</dbReference>
<protein>
    <submittedName>
        <fullName evidence="13">EamA-like transporter family protein</fullName>
    </submittedName>
</protein>
<evidence type="ECO:0000256" key="1">
    <source>
        <dbReference type="ARBA" id="ARBA00004651"/>
    </source>
</evidence>
<dbReference type="STRING" id="225324.SAMN02745126_04241"/>
<feature type="domain" description="EamA" evidence="12">
    <location>
        <begin position="30"/>
        <end position="117"/>
    </location>
</feature>
<name>A0A1T4S1F6_9HYPH</name>
<evidence type="ECO:0000256" key="11">
    <source>
        <dbReference type="SAM" id="Phobius"/>
    </source>
</evidence>
<evidence type="ECO:0000259" key="12">
    <source>
        <dbReference type="Pfam" id="PF00892"/>
    </source>
</evidence>
<dbReference type="PANTHER" id="PTHR30561:SF9">
    <property type="entry name" value="4-AMINO-4-DEOXY-L-ARABINOSE-PHOSPHOUNDECAPRENOL FLIPPASE SUBUNIT ARNF-RELATED"/>
    <property type="match status" value="1"/>
</dbReference>
<dbReference type="InterPro" id="IPR000620">
    <property type="entry name" value="EamA_dom"/>
</dbReference>
<evidence type="ECO:0000256" key="10">
    <source>
        <dbReference type="ARBA" id="ARBA00023136"/>
    </source>
</evidence>
<keyword evidence="7" id="KW-0448">Lipopolysaccharide biosynthesis</keyword>
<dbReference type="GO" id="GO:0009103">
    <property type="term" value="P:lipopolysaccharide biosynthetic process"/>
    <property type="evidence" value="ECO:0007669"/>
    <property type="project" value="UniProtKB-KW"/>
</dbReference>
<dbReference type="GO" id="GO:0022857">
    <property type="term" value="F:transmembrane transporter activity"/>
    <property type="evidence" value="ECO:0007669"/>
    <property type="project" value="InterPro"/>
</dbReference>
<keyword evidence="5" id="KW-0441">Lipid A biosynthesis</keyword>
<evidence type="ECO:0000256" key="8">
    <source>
        <dbReference type="ARBA" id="ARBA00022989"/>
    </source>
</evidence>
<evidence type="ECO:0000313" key="13">
    <source>
        <dbReference type="EMBL" id="SKA21651.1"/>
    </source>
</evidence>
<reference evidence="14" key="1">
    <citation type="submission" date="2017-02" db="EMBL/GenBank/DDBJ databases">
        <authorList>
            <person name="Varghese N."/>
            <person name="Submissions S."/>
        </authorList>
    </citation>
    <scope>NUCLEOTIDE SEQUENCE [LARGE SCALE GENOMIC DNA]</scope>
    <source>
        <strain evidence="14">ATCC 27094</strain>
    </source>
</reference>
<keyword evidence="9" id="KW-0443">Lipid metabolism</keyword>
<evidence type="ECO:0000256" key="7">
    <source>
        <dbReference type="ARBA" id="ARBA00022985"/>
    </source>
</evidence>
<dbReference type="Gene3D" id="1.10.3730.20">
    <property type="match status" value="1"/>
</dbReference>
<gene>
    <name evidence="13" type="ORF">SAMN02745126_04241</name>
</gene>
<feature type="transmembrane region" description="Helical" evidence="11">
    <location>
        <begin position="76"/>
        <end position="96"/>
    </location>
</feature>
<keyword evidence="2" id="KW-1003">Cell membrane</keyword>
<feature type="transmembrane region" description="Helical" evidence="11">
    <location>
        <begin position="102"/>
        <end position="121"/>
    </location>
</feature>
<keyword evidence="4" id="KW-0997">Cell inner membrane</keyword>